<dbReference type="AlphaFoldDB" id="A0A818NZX0"/>
<accession>A0A818NZX0</accession>
<proteinExistence type="predicted"/>
<reference evidence="1" key="1">
    <citation type="submission" date="2021-02" db="EMBL/GenBank/DDBJ databases">
        <authorList>
            <person name="Nowell W R."/>
        </authorList>
    </citation>
    <scope>NUCLEOTIDE SEQUENCE</scope>
</reference>
<evidence type="ECO:0000313" key="1">
    <source>
        <dbReference type="EMBL" id="CAF3612650.1"/>
    </source>
</evidence>
<dbReference type="Proteomes" id="UP000663872">
    <property type="component" value="Unassembled WGS sequence"/>
</dbReference>
<evidence type="ECO:0000313" key="2">
    <source>
        <dbReference type="Proteomes" id="UP000663872"/>
    </source>
</evidence>
<comment type="caution">
    <text evidence="1">The sequence shown here is derived from an EMBL/GenBank/DDBJ whole genome shotgun (WGS) entry which is preliminary data.</text>
</comment>
<dbReference type="EMBL" id="CAJNYT010003911">
    <property type="protein sequence ID" value="CAF3612650.1"/>
    <property type="molecule type" value="Genomic_DNA"/>
</dbReference>
<organism evidence="1 2">
    <name type="scientific">Rotaria socialis</name>
    <dbReference type="NCBI Taxonomy" id="392032"/>
    <lineage>
        <taxon>Eukaryota</taxon>
        <taxon>Metazoa</taxon>
        <taxon>Spiralia</taxon>
        <taxon>Gnathifera</taxon>
        <taxon>Rotifera</taxon>
        <taxon>Eurotatoria</taxon>
        <taxon>Bdelloidea</taxon>
        <taxon>Philodinida</taxon>
        <taxon>Philodinidae</taxon>
        <taxon>Rotaria</taxon>
    </lineage>
</organism>
<feature type="non-terminal residue" evidence="1">
    <location>
        <position position="1"/>
    </location>
</feature>
<sequence length="160" mass="18509">VFLIEALIAATAYIGYYARRCSYEYSTIMKRKSLVEPNENDLKDHAYIKIRQTMKNASVNNEGYRHLNCILDGMIHDCIAPFKYVFKKLHSDGFSMDDKRCSHDGNFSWAEKQILETSFKLLMKEGINEIMHELRSEWGHHSNVKQTIPAKAMSTMNHSG</sequence>
<gene>
    <name evidence="1" type="ORF">GRG538_LOCUS23252</name>
</gene>
<protein>
    <submittedName>
        <fullName evidence="1">Uncharacterized protein</fullName>
    </submittedName>
</protein>
<name>A0A818NZX0_9BILA</name>